<dbReference type="InterPro" id="IPR023405">
    <property type="entry name" value="Topo_IA_core_domain"/>
</dbReference>
<proteinExistence type="predicted"/>
<dbReference type="PANTHER" id="PTHR11390:SF21">
    <property type="entry name" value="DNA TOPOISOMERASE 3-ALPHA"/>
    <property type="match status" value="1"/>
</dbReference>
<gene>
    <name evidence="5" type="ORF">AL503_002350</name>
</gene>
<organism evidence="5 6">
    <name type="scientific">Staphylococcus haemolyticus</name>
    <dbReference type="NCBI Taxonomy" id="1283"/>
    <lineage>
        <taxon>Bacteria</taxon>
        <taxon>Bacillati</taxon>
        <taxon>Bacillota</taxon>
        <taxon>Bacilli</taxon>
        <taxon>Bacillales</taxon>
        <taxon>Staphylococcaceae</taxon>
        <taxon>Staphylococcus</taxon>
    </lineage>
</organism>
<dbReference type="GO" id="GO:0006281">
    <property type="term" value="P:DNA repair"/>
    <property type="evidence" value="ECO:0007669"/>
    <property type="project" value="TreeGrafter"/>
</dbReference>
<dbReference type="InterPro" id="IPR013824">
    <property type="entry name" value="Topo_IA_cen_sub1"/>
</dbReference>
<evidence type="ECO:0000313" key="5">
    <source>
        <dbReference type="EMBL" id="PNN29643.1"/>
    </source>
</evidence>
<dbReference type="GO" id="GO:0003917">
    <property type="term" value="F:DNA topoisomerase type I (single strand cut, ATP-independent) activity"/>
    <property type="evidence" value="ECO:0007669"/>
    <property type="project" value="InterPro"/>
</dbReference>
<dbReference type="SMART" id="SM00437">
    <property type="entry name" value="TOP1Ac"/>
    <property type="match status" value="1"/>
</dbReference>
<dbReference type="GO" id="GO:0006265">
    <property type="term" value="P:DNA topological change"/>
    <property type="evidence" value="ECO:0007669"/>
    <property type="project" value="InterPro"/>
</dbReference>
<keyword evidence="2" id="KW-0238">DNA-binding</keyword>
<dbReference type="Gene3D" id="2.70.20.10">
    <property type="entry name" value="Topoisomerase I, domain 3"/>
    <property type="match status" value="1"/>
</dbReference>
<keyword evidence="1" id="KW-0799">Topoisomerase</keyword>
<dbReference type="PANTHER" id="PTHR11390">
    <property type="entry name" value="PROKARYOTIC DNA TOPOISOMERASE"/>
    <property type="match status" value="1"/>
</dbReference>
<dbReference type="Proteomes" id="UP000053523">
    <property type="component" value="Unassembled WGS sequence"/>
</dbReference>
<name>A0A2K0AX80_STAHA</name>
<evidence type="ECO:0000256" key="1">
    <source>
        <dbReference type="ARBA" id="ARBA00023029"/>
    </source>
</evidence>
<dbReference type="PROSITE" id="PS00396">
    <property type="entry name" value="TOPO_IA_1"/>
    <property type="match status" value="1"/>
</dbReference>
<keyword evidence="3" id="KW-0413">Isomerase</keyword>
<dbReference type="GO" id="GO:0043597">
    <property type="term" value="C:cytoplasmic replication fork"/>
    <property type="evidence" value="ECO:0007669"/>
    <property type="project" value="TreeGrafter"/>
</dbReference>
<protein>
    <recommendedName>
        <fullName evidence="4">Topo IA-type catalytic domain-containing protein</fullName>
    </recommendedName>
</protein>
<comment type="caution">
    <text evidence="5">The sequence shown here is derived from an EMBL/GenBank/DDBJ whole genome shotgun (WGS) entry which is preliminary data.</text>
</comment>
<dbReference type="PRINTS" id="PR00417">
    <property type="entry name" value="PRTPISMRASEI"/>
</dbReference>
<reference evidence="5 6" key="1">
    <citation type="submission" date="2017-12" db="EMBL/GenBank/DDBJ databases">
        <title>FDA dAtabase for Regulatory Grade micrObial Sequences (FDA-ARGOS): Supporting development and validation of Infectious Disease Dx tests.</title>
        <authorList>
            <person name="Hoffmann M."/>
            <person name="Allard M."/>
            <person name="Evans P."/>
            <person name="Brown E."/>
            <person name="Tallon L."/>
            <person name="Sadzewicz L."/>
            <person name="Sengamalay N."/>
            <person name="Ott S."/>
            <person name="Godinez A."/>
            <person name="Nagaraj S."/>
            <person name="Vavikolanu K."/>
            <person name="Aluvathingal J."/>
            <person name="Nadendla S."/>
            <person name="Sichtig H."/>
        </authorList>
    </citation>
    <scope>NUCLEOTIDE SEQUENCE [LARGE SCALE GENOMIC DNA]</scope>
    <source>
        <strain evidence="5 6">FDAARGOS_148</strain>
    </source>
</reference>
<dbReference type="InterPro" id="IPR000380">
    <property type="entry name" value="Topo_IA"/>
</dbReference>
<dbReference type="SUPFAM" id="SSF56712">
    <property type="entry name" value="Prokaryotic type I DNA topoisomerase"/>
    <property type="match status" value="1"/>
</dbReference>
<evidence type="ECO:0000259" key="4">
    <source>
        <dbReference type="PROSITE" id="PS52039"/>
    </source>
</evidence>
<dbReference type="Gene3D" id="1.10.290.10">
    <property type="entry name" value="Topoisomerase I, domain 4"/>
    <property type="match status" value="1"/>
</dbReference>
<evidence type="ECO:0000256" key="3">
    <source>
        <dbReference type="ARBA" id="ARBA00023235"/>
    </source>
</evidence>
<dbReference type="PROSITE" id="PS52039">
    <property type="entry name" value="TOPO_IA_2"/>
    <property type="match status" value="1"/>
</dbReference>
<dbReference type="Gene3D" id="1.10.460.10">
    <property type="entry name" value="Topoisomerase I, domain 2"/>
    <property type="match status" value="1"/>
</dbReference>
<dbReference type="Gene3D" id="3.40.50.140">
    <property type="match status" value="1"/>
</dbReference>
<dbReference type="InterPro" id="IPR013825">
    <property type="entry name" value="Topo_IA_cen_sub2"/>
</dbReference>
<evidence type="ECO:0000256" key="2">
    <source>
        <dbReference type="ARBA" id="ARBA00023125"/>
    </source>
</evidence>
<evidence type="ECO:0000313" key="6">
    <source>
        <dbReference type="Proteomes" id="UP000053523"/>
    </source>
</evidence>
<dbReference type="GO" id="GO:0006310">
    <property type="term" value="P:DNA recombination"/>
    <property type="evidence" value="ECO:0007669"/>
    <property type="project" value="TreeGrafter"/>
</dbReference>
<dbReference type="InterPro" id="IPR013497">
    <property type="entry name" value="Topo_IA_cen"/>
</dbReference>
<dbReference type="GO" id="GO:0003677">
    <property type="term" value="F:DNA binding"/>
    <property type="evidence" value="ECO:0007669"/>
    <property type="project" value="UniProtKB-KW"/>
</dbReference>
<dbReference type="InterPro" id="IPR003602">
    <property type="entry name" value="Topo_IA_DNA-bd_dom"/>
</dbReference>
<dbReference type="InterPro" id="IPR013826">
    <property type="entry name" value="Topo_IA_cen_sub3"/>
</dbReference>
<accession>A0A2K0AX80</accession>
<dbReference type="AlphaFoldDB" id="A0A2K0AX80"/>
<dbReference type="Pfam" id="PF01131">
    <property type="entry name" value="Topoisom_bac"/>
    <property type="match status" value="1"/>
</dbReference>
<feature type="domain" description="Topo IA-type catalytic" evidence="4">
    <location>
        <begin position="195"/>
        <end position="630"/>
    </location>
</feature>
<dbReference type="InterPro" id="IPR023406">
    <property type="entry name" value="Topo_IA_AS"/>
</dbReference>
<dbReference type="EMBL" id="LORN02000007">
    <property type="protein sequence ID" value="PNN29643.1"/>
    <property type="molecule type" value="Genomic_DNA"/>
</dbReference>
<sequence>MADWLIFAEKHDQAKKIAETLFDKGKATGNFNKGGFGGQSISSVLSGEVRIVHFSGHIYEMMMPPKQDDKYSLVTEEKTNRFGLKYGGEQKSLTEIFDNYPIQLNPNDIKWKFSQDKFKSLSANMKQLYMNSQNIIVSTDFDNEGEMIFRNWQLNNIKHPKWNSMYRAKMNSTTPKDIKYAFQHLIPYTQDNGVLKSMYAQGFARSMADYEYGLSFTFYGWMLAQKNNSKRGQYGRLKNSLLGVVYNQELAHDNFKPSSNYRVDMILPNGDVLKGDEEYTFKTEDQAKDYIDDNKLSNEVHIDFEETEKVLSPPKLYSRNELLVALMKKHEKLLNKNDTWNTHLQTLYEQHSLLSYPRTDVQYISEEIYKTLQSLASTESVKKLLDKRIQSVLESHDINNDLIFNTNQPPKKKHVNPSKLEGESHFALVPTDKEPSNFNKLSKVEQAVYMEDLTRTMSIFCNNNITTQRAYYSEDSHFKATQTRTKQHGYKILLNNIKKDEGSFIDKGTYKVSYKVSEVKAKRPSLFTKVSLISMTKRVNWGTSATRDSTIEDLINKGSLVIKDNHLRINSDLKDTIQLLMDKGLIDFEMTSDWQTQLNKLSNYDQAIQFIEITRKDTEQVHRTFKDILS</sequence>